<evidence type="ECO:0000256" key="10">
    <source>
        <dbReference type="SAM" id="MobiDB-lite"/>
    </source>
</evidence>
<sequence>MSQSQVSFYSDSFTDPDLRQSDDLPDLPSSQSTETSNSFTPLPQLSSAPKSLERVGSTLRKFWILYASEPEMEDSRKQFVEWWLNTLFGSNPQCRDSLHWDGKKTSVLWEHFEQVANEKTGEPRVLCKRCCTTLTHPGHKRTGTSALKAHLKGGTCRLEERKRGIDQLFRNLPRVPTKVFTNDFLQRKILNFITTARLPFRIIEHPEFKDLLEAAQLSESRLDIPSARTIRRLLDDTVREQQKNVLSKLPKGSHLSIALDCWTSPFSQAFMAITGYFLDQEWNYCEVLIGFEHLQGSHTGAHLSQKVIQILQEHNINDRVLSITTDNASNNNTMMLGVQEMVQSHVLSETSVFRIPCIAHVIQLSLKDLLGKIKANPTNKEAESEWPDARMQSLQTNSRRPTRDIVITLKKIRELAVFINASTQRREAFLTLQTTEPKLVPIQDVRTRWNSTFLMLNRARELQSVFDRYCVAYQHVQFKLDQEEWRQVEYLLLVTKPFYDFTSVLSKTRDVTVHHVFSIYNRLFTHLDDAEKKLKRKAVPWKRRMLQALRSAKRKLLKYYTATDNESYGIVYAIATILCPSKKLRYFDNADWRGNNGKGEEIDFMKHYREVLQKEFKRYQQQFSQQTVPADSQETVDAAQNELELLCEPETALRAEVDQREDELTRYLAKGKYSPITYTVRKLIDATGLTKGNPRVFWKEHEHEYPILAKIARDILSVPASGAGVERLFNCARDVCHYRRGQLKPDTIKGLMLHLFSSKFDLEQTELEMIKGYLSVGEVAMLDQTRKTVPPLNEVEPISDNKDEGCEAESTFEDDTDESDNEAEEELSATQSVAQTRQIQRKRRRSKTSEALDDADNGLPLPVMPIEEKTQARPGRVRKKPKLPEGFEIDKL</sequence>
<evidence type="ECO:0000256" key="5">
    <source>
        <dbReference type="ARBA" id="ARBA00023015"/>
    </source>
</evidence>
<dbReference type="InterPro" id="IPR008906">
    <property type="entry name" value="HATC_C_dom"/>
</dbReference>
<dbReference type="PANTHER" id="PTHR46481:SF10">
    <property type="entry name" value="ZINC FINGER BED DOMAIN-CONTAINING PROTEIN 39"/>
    <property type="match status" value="1"/>
</dbReference>
<evidence type="ECO:0000256" key="2">
    <source>
        <dbReference type="ARBA" id="ARBA00022723"/>
    </source>
</evidence>
<keyword evidence="13" id="KW-1185">Reference proteome</keyword>
<evidence type="ECO:0000313" key="12">
    <source>
        <dbReference type="EMBL" id="KAJ9480745.1"/>
    </source>
</evidence>
<protein>
    <recommendedName>
        <fullName evidence="11">BED-type domain-containing protein</fullName>
    </recommendedName>
</protein>
<dbReference type="InterPro" id="IPR012337">
    <property type="entry name" value="RNaseH-like_sf"/>
</dbReference>
<feature type="domain" description="BED-type" evidence="11">
    <location>
        <begin position="103"/>
        <end position="163"/>
    </location>
</feature>
<keyword evidence="7" id="KW-0804">Transcription</keyword>
<dbReference type="Pfam" id="PF05699">
    <property type="entry name" value="Dimer_Tnp_hAT"/>
    <property type="match status" value="1"/>
</dbReference>
<name>A0AAI9T4U1_PENTH</name>
<feature type="compositionally biased region" description="Polar residues" evidence="10">
    <location>
        <begin position="33"/>
        <end position="47"/>
    </location>
</feature>
<evidence type="ECO:0000256" key="8">
    <source>
        <dbReference type="ARBA" id="ARBA00023242"/>
    </source>
</evidence>
<dbReference type="PROSITE" id="PS50808">
    <property type="entry name" value="ZF_BED"/>
    <property type="match status" value="1"/>
</dbReference>
<proteinExistence type="predicted"/>
<feature type="region of interest" description="Disordered" evidence="10">
    <location>
        <begin position="1"/>
        <end position="47"/>
    </location>
</feature>
<accession>A0AAI9T4U1</accession>
<evidence type="ECO:0000256" key="6">
    <source>
        <dbReference type="ARBA" id="ARBA00023125"/>
    </source>
</evidence>
<reference evidence="12" key="1">
    <citation type="submission" date="2015-06" db="EMBL/GenBank/DDBJ databases">
        <authorList>
            <person name="Nguyen H."/>
        </authorList>
    </citation>
    <scope>NUCLEOTIDE SEQUENCE</scope>
    <source>
        <strain evidence="12">DAOM 180753</strain>
    </source>
</reference>
<dbReference type="GO" id="GO:0046983">
    <property type="term" value="F:protein dimerization activity"/>
    <property type="evidence" value="ECO:0007669"/>
    <property type="project" value="InterPro"/>
</dbReference>
<dbReference type="EMBL" id="LACB01001120">
    <property type="protein sequence ID" value="KAJ9480745.1"/>
    <property type="molecule type" value="Genomic_DNA"/>
</dbReference>
<dbReference type="Proteomes" id="UP001227192">
    <property type="component" value="Unassembled WGS sequence"/>
</dbReference>
<dbReference type="SMART" id="SM00614">
    <property type="entry name" value="ZnF_BED"/>
    <property type="match status" value="1"/>
</dbReference>
<evidence type="ECO:0000256" key="3">
    <source>
        <dbReference type="ARBA" id="ARBA00022771"/>
    </source>
</evidence>
<gene>
    <name evidence="12" type="ORF">VN97_g12785</name>
</gene>
<dbReference type="GO" id="GO:0008270">
    <property type="term" value="F:zinc ion binding"/>
    <property type="evidence" value="ECO:0007669"/>
    <property type="project" value="UniProtKB-KW"/>
</dbReference>
<dbReference type="SUPFAM" id="SSF53098">
    <property type="entry name" value="Ribonuclease H-like"/>
    <property type="match status" value="1"/>
</dbReference>
<keyword evidence="6" id="KW-0238">DNA-binding</keyword>
<feature type="compositionally biased region" description="Acidic residues" evidence="10">
    <location>
        <begin position="806"/>
        <end position="827"/>
    </location>
</feature>
<evidence type="ECO:0000256" key="1">
    <source>
        <dbReference type="ARBA" id="ARBA00004123"/>
    </source>
</evidence>
<feature type="region of interest" description="Disordered" evidence="10">
    <location>
        <begin position="787"/>
        <end position="892"/>
    </location>
</feature>
<evidence type="ECO:0000313" key="13">
    <source>
        <dbReference type="Proteomes" id="UP001227192"/>
    </source>
</evidence>
<dbReference type="GO" id="GO:0005634">
    <property type="term" value="C:nucleus"/>
    <property type="evidence" value="ECO:0007669"/>
    <property type="project" value="UniProtKB-SubCell"/>
</dbReference>
<reference evidence="12" key="2">
    <citation type="journal article" date="2016" name="Fungal Biol.">
        <title>Ochratoxin A production by Penicillium thymicola.</title>
        <authorList>
            <person name="Nguyen H.D.T."/>
            <person name="McMullin D.R."/>
            <person name="Ponomareva E."/>
            <person name="Riley R."/>
            <person name="Pomraning K.R."/>
            <person name="Baker S.E."/>
            <person name="Seifert K.A."/>
        </authorList>
    </citation>
    <scope>NUCLEOTIDE SEQUENCE</scope>
    <source>
        <strain evidence="12">DAOM 180753</strain>
    </source>
</reference>
<evidence type="ECO:0000256" key="9">
    <source>
        <dbReference type="PROSITE-ProRule" id="PRU00027"/>
    </source>
</evidence>
<dbReference type="AlphaFoldDB" id="A0AAI9T4U1"/>
<comment type="caution">
    <text evidence="12">The sequence shown here is derived from an EMBL/GenBank/DDBJ whole genome shotgun (WGS) entry which is preliminary data.</text>
</comment>
<feature type="compositionally biased region" description="Polar residues" evidence="10">
    <location>
        <begin position="1"/>
        <end position="13"/>
    </location>
</feature>
<keyword evidence="8" id="KW-0539">Nucleus</keyword>
<evidence type="ECO:0000259" key="11">
    <source>
        <dbReference type="PROSITE" id="PS50808"/>
    </source>
</evidence>
<dbReference type="GO" id="GO:0003677">
    <property type="term" value="F:DNA binding"/>
    <property type="evidence" value="ECO:0007669"/>
    <property type="project" value="UniProtKB-KW"/>
</dbReference>
<evidence type="ECO:0000256" key="4">
    <source>
        <dbReference type="ARBA" id="ARBA00022833"/>
    </source>
</evidence>
<keyword evidence="3 9" id="KW-0863">Zinc-finger</keyword>
<dbReference type="InterPro" id="IPR052035">
    <property type="entry name" value="ZnF_BED_domain_contain"/>
</dbReference>
<feature type="compositionally biased region" description="Polar residues" evidence="10">
    <location>
        <begin position="828"/>
        <end position="838"/>
    </location>
</feature>
<keyword evidence="5" id="KW-0805">Transcription regulation</keyword>
<keyword evidence="2" id="KW-0479">Metal-binding</keyword>
<dbReference type="InterPro" id="IPR003656">
    <property type="entry name" value="Znf_BED"/>
</dbReference>
<evidence type="ECO:0000256" key="7">
    <source>
        <dbReference type="ARBA" id="ARBA00023163"/>
    </source>
</evidence>
<feature type="compositionally biased region" description="Basic and acidic residues" evidence="10">
    <location>
        <begin position="882"/>
        <end position="892"/>
    </location>
</feature>
<comment type="subcellular location">
    <subcellularLocation>
        <location evidence="1">Nucleus</location>
    </subcellularLocation>
</comment>
<organism evidence="12 13">
    <name type="scientific">Penicillium thymicola</name>
    <dbReference type="NCBI Taxonomy" id="293382"/>
    <lineage>
        <taxon>Eukaryota</taxon>
        <taxon>Fungi</taxon>
        <taxon>Dikarya</taxon>
        <taxon>Ascomycota</taxon>
        <taxon>Pezizomycotina</taxon>
        <taxon>Eurotiomycetes</taxon>
        <taxon>Eurotiomycetidae</taxon>
        <taxon>Eurotiales</taxon>
        <taxon>Aspergillaceae</taxon>
        <taxon>Penicillium</taxon>
    </lineage>
</organism>
<keyword evidence="4" id="KW-0862">Zinc</keyword>
<dbReference type="PANTHER" id="PTHR46481">
    <property type="entry name" value="ZINC FINGER BED DOMAIN-CONTAINING PROTEIN 4"/>
    <property type="match status" value="1"/>
</dbReference>